<comment type="similarity">
    <text evidence="2">Belongs to the bacterial secretin family. GSP D subfamily.</text>
</comment>
<keyword evidence="3 10" id="KW-0813">Transport</keyword>
<evidence type="ECO:0000313" key="16">
    <source>
        <dbReference type="EMBL" id="GAB0057271.1"/>
    </source>
</evidence>
<protein>
    <submittedName>
        <fullName evidence="16">Type 3 secretion system secretin</fullName>
    </submittedName>
</protein>
<feature type="chain" id="PRO_5045275387" evidence="12">
    <location>
        <begin position="24"/>
        <end position="795"/>
    </location>
</feature>
<dbReference type="EMBL" id="BAAFGK010000004">
    <property type="protein sequence ID" value="GAB0057271.1"/>
    <property type="molecule type" value="Genomic_DNA"/>
</dbReference>
<evidence type="ECO:0000259" key="14">
    <source>
        <dbReference type="Pfam" id="PF03958"/>
    </source>
</evidence>
<dbReference type="InterPro" id="IPR013356">
    <property type="entry name" value="T2SS_GspD"/>
</dbReference>
<feature type="signal peptide" evidence="12">
    <location>
        <begin position="1"/>
        <end position="23"/>
    </location>
</feature>
<evidence type="ECO:0000256" key="3">
    <source>
        <dbReference type="ARBA" id="ARBA00022448"/>
    </source>
</evidence>
<keyword evidence="4" id="KW-1134">Transmembrane beta strand</keyword>
<feature type="domain" description="GspD-like N0" evidence="15">
    <location>
        <begin position="28"/>
        <end position="98"/>
    </location>
</feature>
<sequence length="795" mass="84364">MLARVARLMLMAGMVAFTVPAHAAELTLNLKGADLTTLVETVAQATGHNFILDPQIKGKVTVISSKPMTEKDLYRMFLSILEVHGYIAVPTDNGAIKIIPDTEMKYSGAPRPDEATDGSEVVTRVFKLKHVSAAKVLGALRPLASPKAHMASYDDGNMLIVSDHADVVERLGVIVSRVDQADEGEVETLVLINASAVEVARVINALEQGQPPASGQPAGQVARQVAVADERTNSILLGGDKATRLKLRTIITHLDTPVEVRGNTRVVQLKHANAKKMVDVLASMGQDYLKNTQKEKKVEATGLVNVQAYEGTNALVITAPPALLQSMQDVIKKLDVRQTQVQVEAIIVEVSVSKAADLGVQWGILGGKGDNKGVIGGTNLPTSNGPGLVQIGGLIAKGTADAATGLASTSGLLIGGTNGDNFVGLLRALNGDGSSNVLSTPTVVTLDNEEAEIMVGKRMSVSTGQTTTIQGGNPFTTITRENVGLTLKVRPQISEGNVVRMEIHQEVSEIGLVDSFGNRDTNNRAIKTSVLVDDQQVLVLGGLISSDRKMSNKRVPILGDLPLLGMLFQVEEATDEKKNLMVFLRPTILRTREDGIHLTHEKYRAMRDQQLSAPRGRGPVTLTDQPPLLPEIGGLRMERGLGGADRTSGESEPARPLVRPSPVREEPLQDHPTDEPPVKKESRKTKPTANKGKSTPGADQPVVKASKKTTRRPTPAVTDAPSEGGSSRVPEGGSSRGPEGGSSRGPEGGSSRGPEGGSSRGPEGGPQSGLRQLNGLTPRISAWRDDQFDASDHVN</sequence>
<evidence type="ECO:0000256" key="2">
    <source>
        <dbReference type="ARBA" id="ARBA00006980"/>
    </source>
</evidence>
<evidence type="ECO:0000256" key="10">
    <source>
        <dbReference type="RuleBase" id="RU004004"/>
    </source>
</evidence>
<evidence type="ECO:0000259" key="15">
    <source>
        <dbReference type="Pfam" id="PF21305"/>
    </source>
</evidence>
<dbReference type="Pfam" id="PF00263">
    <property type="entry name" value="Secretin"/>
    <property type="match status" value="1"/>
</dbReference>
<reference evidence="16 17" key="2">
    <citation type="submission" date="2024-09" db="EMBL/GenBank/DDBJ databases">
        <title>Draft genome sequence of Candidatus Magnetaquicoccaceae bacterium FCR-1.</title>
        <authorList>
            <person name="Shimoshige H."/>
            <person name="Shimamura S."/>
            <person name="Taoka A."/>
            <person name="Kobayashi H."/>
            <person name="Maekawa T."/>
        </authorList>
    </citation>
    <scope>NUCLEOTIDE SEQUENCE [LARGE SCALE GENOMIC DNA]</scope>
    <source>
        <strain evidence="16 17">FCR-1</strain>
    </source>
</reference>
<dbReference type="InterPro" id="IPR038591">
    <property type="entry name" value="NolW-like_sf"/>
</dbReference>
<evidence type="ECO:0000313" key="17">
    <source>
        <dbReference type="Proteomes" id="UP001628193"/>
    </source>
</evidence>
<keyword evidence="17" id="KW-1185">Reference proteome</keyword>
<keyword evidence="9" id="KW-0998">Cell outer membrane</keyword>
<dbReference type="PANTHER" id="PTHR30332">
    <property type="entry name" value="PROBABLE GENERAL SECRETION PATHWAY PROTEIN D"/>
    <property type="match status" value="1"/>
</dbReference>
<dbReference type="PANTHER" id="PTHR30332:SF24">
    <property type="entry name" value="SECRETIN GSPD-RELATED"/>
    <property type="match status" value="1"/>
</dbReference>
<evidence type="ECO:0000256" key="12">
    <source>
        <dbReference type="SAM" id="SignalP"/>
    </source>
</evidence>
<dbReference type="InterPro" id="IPR001775">
    <property type="entry name" value="GspD/PilQ"/>
</dbReference>
<dbReference type="Pfam" id="PF21305">
    <property type="entry name" value="type_II_gspD_N0"/>
    <property type="match status" value="1"/>
</dbReference>
<feature type="compositionally biased region" description="Gly residues" evidence="11">
    <location>
        <begin position="734"/>
        <end position="767"/>
    </location>
</feature>
<keyword evidence="6 12" id="KW-0732">Signal</keyword>
<dbReference type="InterPro" id="IPR050810">
    <property type="entry name" value="Bact_Secretion_Sys_Channel"/>
</dbReference>
<feature type="compositionally biased region" description="Basic and acidic residues" evidence="11">
    <location>
        <begin position="782"/>
        <end position="795"/>
    </location>
</feature>
<feature type="domain" description="NolW-like" evidence="14">
    <location>
        <begin position="264"/>
        <end position="340"/>
    </location>
</feature>
<dbReference type="RefSeq" id="WP_420904970.1">
    <property type="nucleotide sequence ID" value="NZ_BAAFGK010000004.1"/>
</dbReference>
<dbReference type="Gene3D" id="3.30.1370.120">
    <property type="match status" value="3"/>
</dbReference>
<feature type="domain" description="Type II/III secretion system secretin-like" evidence="13">
    <location>
        <begin position="428"/>
        <end position="590"/>
    </location>
</feature>
<dbReference type="NCBIfam" id="TIGR02517">
    <property type="entry name" value="type_II_gspD"/>
    <property type="match status" value="1"/>
</dbReference>
<feature type="compositionally biased region" description="Basic and acidic residues" evidence="11">
    <location>
        <begin position="662"/>
        <end position="680"/>
    </location>
</feature>
<accession>A0ABQ0C8Q5</accession>
<reference evidence="16 17" key="1">
    <citation type="submission" date="2024-05" db="EMBL/GenBank/DDBJ databases">
        <authorList>
            <consortium name="Candidatus Magnetaquicoccaceae bacterium FCR-1 genome sequencing consortium"/>
            <person name="Shimoshige H."/>
            <person name="Shimamura S."/>
            <person name="Taoka A."/>
            <person name="Kobayashi H."/>
            <person name="Maekawa T."/>
        </authorList>
    </citation>
    <scope>NUCLEOTIDE SEQUENCE [LARGE SCALE GENOMIC DNA]</scope>
    <source>
        <strain evidence="16 17">FCR-1</strain>
    </source>
</reference>
<organism evidence="16 17">
    <name type="scientific">Candidatus Magnetaquiglobus chichijimensis</name>
    <dbReference type="NCBI Taxonomy" id="3141448"/>
    <lineage>
        <taxon>Bacteria</taxon>
        <taxon>Pseudomonadati</taxon>
        <taxon>Pseudomonadota</taxon>
        <taxon>Magnetococcia</taxon>
        <taxon>Magnetococcales</taxon>
        <taxon>Candidatus Magnetaquicoccaceae</taxon>
        <taxon>Candidatus Magnetaquiglobus</taxon>
    </lineage>
</organism>
<feature type="domain" description="NolW-like" evidence="14">
    <location>
        <begin position="123"/>
        <end position="182"/>
    </location>
</feature>
<gene>
    <name evidence="16" type="primary">sctC_3</name>
    <name evidence="16" type="ORF">SIID45300_01595</name>
</gene>
<evidence type="ECO:0000256" key="11">
    <source>
        <dbReference type="SAM" id="MobiDB-lite"/>
    </source>
</evidence>
<evidence type="ECO:0000256" key="6">
    <source>
        <dbReference type="ARBA" id="ARBA00022729"/>
    </source>
</evidence>
<keyword evidence="8" id="KW-0472">Membrane</keyword>
<evidence type="ECO:0000259" key="13">
    <source>
        <dbReference type="Pfam" id="PF00263"/>
    </source>
</evidence>
<evidence type="ECO:0000256" key="1">
    <source>
        <dbReference type="ARBA" id="ARBA00004442"/>
    </source>
</evidence>
<dbReference type="InterPro" id="IPR005644">
    <property type="entry name" value="NolW-like"/>
</dbReference>
<keyword evidence="5" id="KW-0812">Transmembrane</keyword>
<name>A0ABQ0C8Q5_9PROT</name>
<dbReference type="InterPro" id="IPR004846">
    <property type="entry name" value="T2SS/T3SS_dom"/>
</dbReference>
<keyword evidence="7" id="KW-0653">Protein transport</keyword>
<dbReference type="PRINTS" id="PR00811">
    <property type="entry name" value="BCTERIALGSPD"/>
</dbReference>
<evidence type="ECO:0000256" key="5">
    <source>
        <dbReference type="ARBA" id="ARBA00022692"/>
    </source>
</evidence>
<feature type="region of interest" description="Disordered" evidence="11">
    <location>
        <begin position="609"/>
        <end position="795"/>
    </location>
</feature>
<evidence type="ECO:0000256" key="7">
    <source>
        <dbReference type="ARBA" id="ARBA00022927"/>
    </source>
</evidence>
<evidence type="ECO:0000256" key="8">
    <source>
        <dbReference type="ARBA" id="ARBA00023136"/>
    </source>
</evidence>
<dbReference type="Pfam" id="PF03958">
    <property type="entry name" value="Secretin_N"/>
    <property type="match status" value="3"/>
</dbReference>
<feature type="domain" description="NolW-like" evidence="14">
    <location>
        <begin position="187"/>
        <end position="258"/>
    </location>
</feature>
<comment type="subcellular location">
    <subcellularLocation>
        <location evidence="1 10">Cell outer membrane</location>
    </subcellularLocation>
</comment>
<dbReference type="InterPro" id="IPR049371">
    <property type="entry name" value="GspD-like_N0"/>
</dbReference>
<dbReference type="Proteomes" id="UP001628193">
    <property type="component" value="Unassembled WGS sequence"/>
</dbReference>
<proteinExistence type="inferred from homology"/>
<dbReference type="PRINTS" id="PR01032">
    <property type="entry name" value="PHAGEIV"/>
</dbReference>
<evidence type="ECO:0000256" key="9">
    <source>
        <dbReference type="ARBA" id="ARBA00023237"/>
    </source>
</evidence>
<comment type="caution">
    <text evidence="16">The sequence shown here is derived from an EMBL/GenBank/DDBJ whole genome shotgun (WGS) entry which is preliminary data.</text>
</comment>
<evidence type="ECO:0000256" key="4">
    <source>
        <dbReference type="ARBA" id="ARBA00022452"/>
    </source>
</evidence>